<comment type="caution">
    <text evidence="1">The sequence shown here is derived from an EMBL/GenBank/DDBJ whole genome shotgun (WGS) entry which is preliminary data.</text>
</comment>
<dbReference type="Proteomes" id="UP000275408">
    <property type="component" value="Unassembled WGS sequence"/>
</dbReference>
<sequence>MIQLGSYFLDIKGVLSVHNTKDGAYHGAVLLAANDVSSVWSLLQRTTIEKLLQGQNEIRGSSEKQATNDLPEYFTAYPSQFECQRSHNGIHKQTAGGVVRNKQHSYDFCWIPYDLQHFGNAGNRTSHHSRPHESNIPQSITTIIALDVVCSAAYRFQESEETFQSLRQIIECGCVQETDVKAIEV</sequence>
<keyword evidence="2" id="KW-1185">Reference proteome</keyword>
<gene>
    <name evidence="1" type="ORF">pdam_00013496</name>
</gene>
<evidence type="ECO:0000313" key="1">
    <source>
        <dbReference type="EMBL" id="RMX41437.1"/>
    </source>
</evidence>
<protein>
    <submittedName>
        <fullName evidence="1">Uncharacterized protein</fullName>
    </submittedName>
</protein>
<organism evidence="1 2">
    <name type="scientific">Pocillopora damicornis</name>
    <name type="common">Cauliflower coral</name>
    <name type="synonym">Millepora damicornis</name>
    <dbReference type="NCBI Taxonomy" id="46731"/>
    <lineage>
        <taxon>Eukaryota</taxon>
        <taxon>Metazoa</taxon>
        <taxon>Cnidaria</taxon>
        <taxon>Anthozoa</taxon>
        <taxon>Hexacorallia</taxon>
        <taxon>Scleractinia</taxon>
        <taxon>Astrocoeniina</taxon>
        <taxon>Pocilloporidae</taxon>
        <taxon>Pocillopora</taxon>
    </lineage>
</organism>
<evidence type="ECO:0000313" key="2">
    <source>
        <dbReference type="Proteomes" id="UP000275408"/>
    </source>
</evidence>
<reference evidence="1 2" key="1">
    <citation type="journal article" date="2018" name="Sci. Rep.">
        <title>Comparative analysis of the Pocillopora damicornis genome highlights role of immune system in coral evolution.</title>
        <authorList>
            <person name="Cunning R."/>
            <person name="Bay R.A."/>
            <person name="Gillette P."/>
            <person name="Baker A.C."/>
            <person name="Traylor-Knowles N."/>
        </authorList>
    </citation>
    <scope>NUCLEOTIDE SEQUENCE [LARGE SCALE GENOMIC DNA]</scope>
    <source>
        <strain evidence="1">RSMAS</strain>
        <tissue evidence="1">Whole animal</tissue>
    </source>
</reference>
<proteinExistence type="predicted"/>
<accession>A0A3M6TJ42</accession>
<dbReference type="EMBL" id="RCHS01003494">
    <property type="protein sequence ID" value="RMX41437.1"/>
    <property type="molecule type" value="Genomic_DNA"/>
</dbReference>
<name>A0A3M6TJ42_POCDA</name>
<dbReference type="AlphaFoldDB" id="A0A3M6TJ42"/>